<evidence type="ECO:0000313" key="2">
    <source>
        <dbReference type="EMBL" id="CUO34563.1"/>
    </source>
</evidence>
<gene>
    <name evidence="3" type="ORF">DWX31_21575</name>
    <name evidence="4" type="ORF">DXD79_03155</name>
    <name evidence="2" type="ORF">ERS852407_02562</name>
</gene>
<dbReference type="EMBL" id="QSON01000001">
    <property type="protein sequence ID" value="RGJ08403.1"/>
    <property type="molecule type" value="Genomic_DNA"/>
</dbReference>
<evidence type="ECO:0000313" key="4">
    <source>
        <dbReference type="EMBL" id="RGJ08403.1"/>
    </source>
</evidence>
<dbReference type="Proteomes" id="UP000261023">
    <property type="component" value="Unassembled WGS sequence"/>
</dbReference>
<protein>
    <submittedName>
        <fullName evidence="2">Uncharacterized protein</fullName>
    </submittedName>
</protein>
<evidence type="ECO:0000313" key="6">
    <source>
        <dbReference type="Proteomes" id="UP000261023"/>
    </source>
</evidence>
<evidence type="ECO:0000313" key="5">
    <source>
        <dbReference type="Proteomes" id="UP000095651"/>
    </source>
</evidence>
<proteinExistence type="predicted"/>
<dbReference type="GeneID" id="86064474"/>
<reference evidence="2 5" key="1">
    <citation type="submission" date="2015-09" db="EMBL/GenBank/DDBJ databases">
        <authorList>
            <consortium name="Pathogen Informatics"/>
        </authorList>
    </citation>
    <scope>NUCLEOTIDE SEQUENCE [LARGE SCALE GENOMIC DNA]</scope>
    <source>
        <strain evidence="2 5">2789STDY5608850</strain>
    </source>
</reference>
<reference evidence="6 7" key="2">
    <citation type="submission" date="2018-08" db="EMBL/GenBank/DDBJ databases">
        <title>A genome reference for cultivated species of the human gut microbiota.</title>
        <authorList>
            <person name="Zou Y."/>
            <person name="Xue W."/>
            <person name="Luo G."/>
        </authorList>
    </citation>
    <scope>NUCLEOTIDE SEQUENCE [LARGE SCALE GENOMIC DNA]</scope>
    <source>
        <strain evidence="3 6">AF19-13AC</strain>
        <strain evidence="4 7">TM09-12</strain>
    </source>
</reference>
<dbReference type="Proteomes" id="UP000263014">
    <property type="component" value="Unassembled WGS sequence"/>
</dbReference>
<keyword evidence="1" id="KW-0175">Coiled coil</keyword>
<name>A0A174EA99_9FIRM</name>
<dbReference type="EMBL" id="CYZE01000005">
    <property type="protein sequence ID" value="CUO34563.1"/>
    <property type="molecule type" value="Genomic_DNA"/>
</dbReference>
<dbReference type="OrthoDB" id="2059991at2"/>
<dbReference type="EMBL" id="QTJW01000016">
    <property type="protein sequence ID" value="RGD68413.1"/>
    <property type="molecule type" value="Genomic_DNA"/>
</dbReference>
<organism evidence="2 5">
    <name type="scientific">Hungatella hathewayi</name>
    <dbReference type="NCBI Taxonomy" id="154046"/>
    <lineage>
        <taxon>Bacteria</taxon>
        <taxon>Bacillati</taxon>
        <taxon>Bacillota</taxon>
        <taxon>Clostridia</taxon>
        <taxon>Lachnospirales</taxon>
        <taxon>Lachnospiraceae</taxon>
        <taxon>Hungatella</taxon>
    </lineage>
</organism>
<sequence>MARGVRKSPVEKLQDQLNEVRESIKQYENCLVTLKEKEKALNEQIELEEFKTIRGLLTEQGIGMEELKEMLESNVTAVEEQSA</sequence>
<dbReference type="Proteomes" id="UP000095651">
    <property type="component" value="Unassembled WGS sequence"/>
</dbReference>
<feature type="coiled-coil region" evidence="1">
    <location>
        <begin position="10"/>
        <end position="44"/>
    </location>
</feature>
<dbReference type="AlphaFoldDB" id="A0A174EA99"/>
<evidence type="ECO:0000313" key="7">
    <source>
        <dbReference type="Proteomes" id="UP000263014"/>
    </source>
</evidence>
<evidence type="ECO:0000256" key="1">
    <source>
        <dbReference type="SAM" id="Coils"/>
    </source>
</evidence>
<dbReference type="RefSeq" id="WP_002600444.1">
    <property type="nucleotide sequence ID" value="NZ_CABIXC010000005.1"/>
</dbReference>
<accession>A0A174EA99</accession>
<evidence type="ECO:0000313" key="3">
    <source>
        <dbReference type="EMBL" id="RGD68413.1"/>
    </source>
</evidence>